<name>A0A2H0KAI2_9BACT</name>
<accession>A0A2H0KAI2</accession>
<dbReference type="EMBL" id="PCVG01000066">
    <property type="protein sequence ID" value="PIQ68271.1"/>
    <property type="molecule type" value="Genomic_DNA"/>
</dbReference>
<sequence length="103" mass="11926">MAESGSFNFGLFSAVTKPMLVFASKKGKDTYMPDLRQISESRAKCLEVVRKLKERFPDLERRARVVPQFDYVQVFFQEGEKVDLPEQIDDIPISLFDSKGRYI</sequence>
<reference evidence="1 2" key="1">
    <citation type="submission" date="2017-09" db="EMBL/GenBank/DDBJ databases">
        <title>Depth-based differentiation of microbial function through sediment-hosted aquifers and enrichment of novel symbionts in the deep terrestrial subsurface.</title>
        <authorList>
            <person name="Probst A.J."/>
            <person name="Ladd B."/>
            <person name="Jarett J.K."/>
            <person name="Geller-Mcgrath D.E."/>
            <person name="Sieber C.M."/>
            <person name="Emerson J.B."/>
            <person name="Anantharaman K."/>
            <person name="Thomas B.C."/>
            <person name="Malmstrom R."/>
            <person name="Stieglmeier M."/>
            <person name="Klingl A."/>
            <person name="Woyke T."/>
            <person name="Ryan C.M."/>
            <person name="Banfield J.F."/>
        </authorList>
    </citation>
    <scope>NUCLEOTIDE SEQUENCE [LARGE SCALE GENOMIC DNA]</scope>
    <source>
        <strain evidence="1">CG11_big_fil_rev_8_21_14_0_20_46_11</strain>
    </source>
</reference>
<dbReference type="AlphaFoldDB" id="A0A2H0KAI2"/>
<comment type="caution">
    <text evidence="1">The sequence shown here is derived from an EMBL/GenBank/DDBJ whole genome shotgun (WGS) entry which is preliminary data.</text>
</comment>
<proteinExistence type="predicted"/>
<dbReference type="Proteomes" id="UP000229342">
    <property type="component" value="Unassembled WGS sequence"/>
</dbReference>
<gene>
    <name evidence="1" type="ORF">COV91_05070</name>
</gene>
<evidence type="ECO:0000313" key="2">
    <source>
        <dbReference type="Proteomes" id="UP000229342"/>
    </source>
</evidence>
<organism evidence="1 2">
    <name type="scientific">Candidatus Taylorbacteria bacterium CG11_big_fil_rev_8_21_14_0_20_46_11</name>
    <dbReference type="NCBI Taxonomy" id="1975025"/>
    <lineage>
        <taxon>Bacteria</taxon>
        <taxon>Candidatus Tayloriibacteriota</taxon>
    </lineage>
</organism>
<evidence type="ECO:0000313" key="1">
    <source>
        <dbReference type="EMBL" id="PIQ68271.1"/>
    </source>
</evidence>
<protein>
    <submittedName>
        <fullName evidence="1">Uncharacterized protein</fullName>
    </submittedName>
</protein>